<evidence type="ECO:0000256" key="2">
    <source>
        <dbReference type="ARBA" id="ARBA00022540"/>
    </source>
</evidence>
<keyword evidence="3" id="KW-0648">Protein biosynthesis</keyword>
<keyword evidence="1" id="KW-0963">Cytoplasm</keyword>
<dbReference type="EMBL" id="OC854636">
    <property type="protein sequence ID" value="CAD7619823.1"/>
    <property type="molecule type" value="Genomic_DNA"/>
</dbReference>
<evidence type="ECO:0000256" key="4">
    <source>
        <dbReference type="SAM" id="MobiDB-lite"/>
    </source>
</evidence>
<protein>
    <recommendedName>
        <fullName evidence="7">EIF3j</fullName>
    </recommendedName>
</protein>
<keyword evidence="2" id="KW-0396">Initiation factor</keyword>
<dbReference type="InterPro" id="IPR023194">
    <property type="entry name" value="eIF3-like_dom_sf"/>
</dbReference>
<evidence type="ECO:0000256" key="1">
    <source>
        <dbReference type="ARBA" id="ARBA00022490"/>
    </source>
</evidence>
<dbReference type="OrthoDB" id="20381at2759"/>
<dbReference type="EMBL" id="CAJPIZ010000061">
    <property type="protein sequence ID" value="CAG2100253.1"/>
    <property type="molecule type" value="Genomic_DNA"/>
</dbReference>
<dbReference type="Gene3D" id="1.10.246.60">
    <property type="entry name" value="Eukaryotic translation initiation factor 3 like domains"/>
    <property type="match status" value="1"/>
</dbReference>
<evidence type="ECO:0008006" key="7">
    <source>
        <dbReference type="Google" id="ProtNLM"/>
    </source>
</evidence>
<gene>
    <name evidence="5" type="ORF">OSB1V03_LOCUS321</name>
</gene>
<accession>A0A7R9PU02</accession>
<keyword evidence="6" id="KW-1185">Reference proteome</keyword>
<feature type="compositionally biased region" description="Basic and acidic residues" evidence="4">
    <location>
        <begin position="56"/>
        <end position="67"/>
    </location>
</feature>
<dbReference type="Proteomes" id="UP000759131">
    <property type="component" value="Unassembled WGS sequence"/>
</dbReference>
<dbReference type="GO" id="GO:0003743">
    <property type="term" value="F:translation initiation factor activity"/>
    <property type="evidence" value="ECO:0007669"/>
    <property type="project" value="UniProtKB-KW"/>
</dbReference>
<feature type="region of interest" description="Disordered" evidence="4">
    <location>
        <begin position="1"/>
        <end position="74"/>
    </location>
</feature>
<evidence type="ECO:0000313" key="5">
    <source>
        <dbReference type="EMBL" id="CAD7619823.1"/>
    </source>
</evidence>
<dbReference type="PANTHER" id="PTHR21681:SF0">
    <property type="entry name" value="EUKARYOTIC TRANSLATION INITIATION FACTOR 3 SUBUNIT J"/>
    <property type="match status" value="1"/>
</dbReference>
<evidence type="ECO:0000256" key="3">
    <source>
        <dbReference type="ARBA" id="ARBA00022917"/>
    </source>
</evidence>
<reference evidence="5" key="1">
    <citation type="submission" date="2020-11" db="EMBL/GenBank/DDBJ databases">
        <authorList>
            <person name="Tran Van P."/>
        </authorList>
    </citation>
    <scope>NUCLEOTIDE SEQUENCE</scope>
</reference>
<dbReference type="InterPro" id="IPR013906">
    <property type="entry name" value="eIF3j"/>
</dbReference>
<sequence length="214" mass="23913">MGVSDKIASHKFADEDESDDGLKDNWDDPDEEPVVATEAPKPTAVSSKKKNLLSKIAEKERKERESKPQTSEELLAEKLERQRLQEESDLLLAKEAFGESNSSTSASGLDINLNTREDFDSFRKSLIDKLLVYDKSPHFVNFLENLFRELCVSIESDDIKRLSSSLTALFNEKVKLQKAGAKGKKKGKGPSVHLERNATAYGDDAGLDDFDDFI</sequence>
<name>A0A7R9PU02_9ACAR</name>
<proteinExistence type="predicted"/>
<evidence type="ECO:0000313" key="6">
    <source>
        <dbReference type="Proteomes" id="UP000759131"/>
    </source>
</evidence>
<dbReference type="AlphaFoldDB" id="A0A7R9PU02"/>
<organism evidence="5">
    <name type="scientific">Medioppia subpectinata</name>
    <dbReference type="NCBI Taxonomy" id="1979941"/>
    <lineage>
        <taxon>Eukaryota</taxon>
        <taxon>Metazoa</taxon>
        <taxon>Ecdysozoa</taxon>
        <taxon>Arthropoda</taxon>
        <taxon>Chelicerata</taxon>
        <taxon>Arachnida</taxon>
        <taxon>Acari</taxon>
        <taxon>Acariformes</taxon>
        <taxon>Sarcoptiformes</taxon>
        <taxon>Oribatida</taxon>
        <taxon>Brachypylina</taxon>
        <taxon>Oppioidea</taxon>
        <taxon>Oppiidae</taxon>
        <taxon>Medioppia</taxon>
    </lineage>
</organism>
<dbReference type="Pfam" id="PF08597">
    <property type="entry name" value="eIF3_subunit"/>
    <property type="match status" value="1"/>
</dbReference>
<dbReference type="PANTHER" id="PTHR21681">
    <property type="entry name" value="EUKARYOTIC TRANSLATION INITIATION FACTOR 3 SUBUNIT J"/>
    <property type="match status" value="1"/>
</dbReference>
<dbReference type="GO" id="GO:0005852">
    <property type="term" value="C:eukaryotic translation initiation factor 3 complex"/>
    <property type="evidence" value="ECO:0007669"/>
    <property type="project" value="InterPro"/>
</dbReference>